<accession>X1G681</accession>
<evidence type="ECO:0000313" key="6">
    <source>
        <dbReference type="EMBL" id="GAH28478.1"/>
    </source>
</evidence>
<protein>
    <recommendedName>
        <fullName evidence="1">DNA-directed RNA polymerase</fullName>
        <ecNumber evidence="1">2.7.7.6</ecNumber>
    </recommendedName>
</protein>
<feature type="non-terminal residue" evidence="6">
    <location>
        <position position="55"/>
    </location>
</feature>
<keyword evidence="5" id="KW-0804">Transcription</keyword>
<keyword evidence="3" id="KW-0808">Transferase</keyword>
<evidence type="ECO:0000256" key="5">
    <source>
        <dbReference type="ARBA" id="ARBA00023163"/>
    </source>
</evidence>
<dbReference type="Gene3D" id="1.10.274.100">
    <property type="entry name" value="RNA polymerase Rpb1, domain 3"/>
    <property type="match status" value="1"/>
</dbReference>
<dbReference type="GO" id="GO:0003899">
    <property type="term" value="F:DNA-directed RNA polymerase activity"/>
    <property type="evidence" value="ECO:0007669"/>
    <property type="project" value="UniProtKB-EC"/>
</dbReference>
<sequence>LDKIKDLGFESATMSGITWGMDDLIVPPEKKKIIEAAEKEIELIESHFKKGLLSK</sequence>
<reference evidence="6" key="1">
    <citation type="journal article" date="2014" name="Front. Microbiol.">
        <title>High frequency of phylogenetically diverse reductive dehalogenase-homologous genes in deep subseafloor sedimentary metagenomes.</title>
        <authorList>
            <person name="Kawai M."/>
            <person name="Futagami T."/>
            <person name="Toyoda A."/>
            <person name="Takaki Y."/>
            <person name="Nishi S."/>
            <person name="Hori S."/>
            <person name="Arai W."/>
            <person name="Tsubouchi T."/>
            <person name="Morono Y."/>
            <person name="Uchiyama I."/>
            <person name="Ito T."/>
            <person name="Fujiyama A."/>
            <person name="Inagaki F."/>
            <person name="Takami H."/>
        </authorList>
    </citation>
    <scope>NUCLEOTIDE SEQUENCE</scope>
    <source>
        <strain evidence="6">Expedition CK06-06</strain>
    </source>
</reference>
<dbReference type="Gene3D" id="1.10.132.30">
    <property type="match status" value="1"/>
</dbReference>
<organism evidence="6">
    <name type="scientific">marine sediment metagenome</name>
    <dbReference type="NCBI Taxonomy" id="412755"/>
    <lineage>
        <taxon>unclassified sequences</taxon>
        <taxon>metagenomes</taxon>
        <taxon>ecological metagenomes</taxon>
    </lineage>
</organism>
<comment type="caution">
    <text evidence="6">The sequence shown here is derived from an EMBL/GenBank/DDBJ whole genome shotgun (WGS) entry which is preliminary data.</text>
</comment>
<name>X1G681_9ZZZZ</name>
<dbReference type="InterPro" id="IPR038120">
    <property type="entry name" value="Rpb1_funnel_sf"/>
</dbReference>
<evidence type="ECO:0000256" key="1">
    <source>
        <dbReference type="ARBA" id="ARBA00012418"/>
    </source>
</evidence>
<evidence type="ECO:0000256" key="4">
    <source>
        <dbReference type="ARBA" id="ARBA00022695"/>
    </source>
</evidence>
<keyword evidence="4" id="KW-0548">Nucleotidyltransferase</keyword>
<keyword evidence="2" id="KW-0240">DNA-directed RNA polymerase</keyword>
<dbReference type="InterPro" id="IPR042102">
    <property type="entry name" value="RNA_pol_Rpb1_3_sf"/>
</dbReference>
<evidence type="ECO:0000256" key="3">
    <source>
        <dbReference type="ARBA" id="ARBA00022679"/>
    </source>
</evidence>
<feature type="non-terminal residue" evidence="6">
    <location>
        <position position="1"/>
    </location>
</feature>
<dbReference type="EMBL" id="BART01041730">
    <property type="protein sequence ID" value="GAH28478.1"/>
    <property type="molecule type" value="Genomic_DNA"/>
</dbReference>
<gene>
    <name evidence="6" type="ORF">S01H4_66921</name>
</gene>
<dbReference type="EC" id="2.7.7.6" evidence="1"/>
<evidence type="ECO:0000256" key="2">
    <source>
        <dbReference type="ARBA" id="ARBA00022478"/>
    </source>
</evidence>
<dbReference type="AlphaFoldDB" id="X1G681"/>
<dbReference type="GO" id="GO:0000428">
    <property type="term" value="C:DNA-directed RNA polymerase complex"/>
    <property type="evidence" value="ECO:0007669"/>
    <property type="project" value="UniProtKB-KW"/>
</dbReference>
<dbReference type="SUPFAM" id="SSF64484">
    <property type="entry name" value="beta and beta-prime subunits of DNA dependent RNA-polymerase"/>
    <property type="match status" value="1"/>
</dbReference>
<proteinExistence type="predicted"/>